<evidence type="ECO:0000313" key="2">
    <source>
        <dbReference type="EMBL" id="MBE9040241.1"/>
    </source>
</evidence>
<feature type="signal peptide" evidence="1">
    <location>
        <begin position="1"/>
        <end position="26"/>
    </location>
</feature>
<gene>
    <name evidence="2" type="ORF">IQ235_05470</name>
</gene>
<proteinExistence type="predicted"/>
<dbReference type="CDD" id="cd05819">
    <property type="entry name" value="NHL"/>
    <property type="match status" value="1"/>
</dbReference>
<comment type="caution">
    <text evidence="2">The sequence shown here is derived from an EMBL/GenBank/DDBJ whole genome shotgun (WGS) entry which is preliminary data.</text>
</comment>
<accession>A0A928Z8W6</accession>
<dbReference type="PANTHER" id="PTHR40274">
    <property type="entry name" value="VIRGINIAMYCIN B LYASE"/>
    <property type="match status" value="1"/>
</dbReference>
<dbReference type="InterPro" id="IPR051344">
    <property type="entry name" value="Vgb"/>
</dbReference>
<dbReference type="Gene3D" id="2.130.10.10">
    <property type="entry name" value="YVTN repeat-like/Quinoprotein amine dehydrogenase"/>
    <property type="match status" value="1"/>
</dbReference>
<evidence type="ECO:0000256" key="1">
    <source>
        <dbReference type="SAM" id="SignalP"/>
    </source>
</evidence>
<dbReference type="SUPFAM" id="SSF101898">
    <property type="entry name" value="NHL repeat"/>
    <property type="match status" value="1"/>
</dbReference>
<dbReference type="EMBL" id="JADEXN010000066">
    <property type="protein sequence ID" value="MBE9040241.1"/>
    <property type="molecule type" value="Genomic_DNA"/>
</dbReference>
<feature type="non-terminal residue" evidence="2">
    <location>
        <position position="299"/>
    </location>
</feature>
<sequence>MRVLKPFTLAIATVTGLVMGATQADAVELYVSSFNNDSVLRFDGDTGAFIDTFVPEGSGGLDGPVSLTFGPDDNNLYVISFLTNSVLRYDNQTGNFIDEFVSSGSGNLFFPQDLTFGLDANLYVSNTGNDSVNQYDGATGAFLEEFVPNPNNPTFLNAPFGVRFGPDDNFYFTSTFTNSLLRFDPTASTLETLATLDPGTFPGGIAFGPDGNLYIANFGANSIDRYNFETDRIEPFVLDIDSPVQPIFGPDGNLYVSSNSTGKGITVAGSVFRFDGRTGEAIDEFIPTGTGGLDGAGWL</sequence>
<dbReference type="RefSeq" id="WP_264320496.1">
    <property type="nucleotide sequence ID" value="NZ_JADEXN010000066.1"/>
</dbReference>
<name>A0A928Z8W6_9CYAN</name>
<evidence type="ECO:0000313" key="3">
    <source>
        <dbReference type="Proteomes" id="UP000621799"/>
    </source>
</evidence>
<keyword evidence="3" id="KW-1185">Reference proteome</keyword>
<protein>
    <submittedName>
        <fullName evidence="2">NHL repeat-containing protein</fullName>
    </submittedName>
</protein>
<dbReference type="Proteomes" id="UP000621799">
    <property type="component" value="Unassembled WGS sequence"/>
</dbReference>
<reference evidence="2" key="1">
    <citation type="submission" date="2020-10" db="EMBL/GenBank/DDBJ databases">
        <authorList>
            <person name="Castelo-Branco R."/>
            <person name="Eusebio N."/>
            <person name="Adriana R."/>
            <person name="Vieira A."/>
            <person name="Brugerolle De Fraissinette N."/>
            <person name="Rezende De Castro R."/>
            <person name="Schneider M.P."/>
            <person name="Vasconcelos V."/>
            <person name="Leao P.N."/>
        </authorList>
    </citation>
    <scope>NUCLEOTIDE SEQUENCE</scope>
    <source>
        <strain evidence="2">LEGE 11467</strain>
    </source>
</reference>
<keyword evidence="1" id="KW-0732">Signal</keyword>
<dbReference type="InterPro" id="IPR011042">
    <property type="entry name" value="6-blade_b-propeller_TolB-like"/>
</dbReference>
<dbReference type="Gene3D" id="2.120.10.30">
    <property type="entry name" value="TolB, C-terminal domain"/>
    <property type="match status" value="1"/>
</dbReference>
<dbReference type="InterPro" id="IPR015943">
    <property type="entry name" value="WD40/YVTN_repeat-like_dom_sf"/>
</dbReference>
<feature type="chain" id="PRO_5037554814" evidence="1">
    <location>
        <begin position="27"/>
        <end position="299"/>
    </location>
</feature>
<dbReference type="AlphaFoldDB" id="A0A928Z8W6"/>
<organism evidence="2 3">
    <name type="scientific">Zarconia navalis LEGE 11467</name>
    <dbReference type="NCBI Taxonomy" id="1828826"/>
    <lineage>
        <taxon>Bacteria</taxon>
        <taxon>Bacillati</taxon>
        <taxon>Cyanobacteriota</taxon>
        <taxon>Cyanophyceae</taxon>
        <taxon>Oscillatoriophycideae</taxon>
        <taxon>Oscillatoriales</taxon>
        <taxon>Oscillatoriales incertae sedis</taxon>
        <taxon>Zarconia</taxon>
        <taxon>Zarconia navalis</taxon>
    </lineage>
</organism>
<dbReference type="PANTHER" id="PTHR40274:SF4">
    <property type="entry name" value="BLL1406 PROTEIN"/>
    <property type="match status" value="1"/>
</dbReference>